<reference evidence="1 2" key="1">
    <citation type="submission" date="2024-07" db="EMBL/GenBank/DDBJ databases">
        <title>Chromosome-level genome assembly of the water stick insect Ranatra chinensis (Heteroptera: Nepidae).</title>
        <authorList>
            <person name="Liu X."/>
        </authorList>
    </citation>
    <scope>NUCLEOTIDE SEQUENCE [LARGE SCALE GENOMIC DNA]</scope>
    <source>
        <strain evidence="1">Cailab_2021Rc</strain>
        <tissue evidence="1">Muscle</tissue>
    </source>
</reference>
<sequence>MVHERLLPDKSVALARLMYAAWELGLDGSSSTAADLLVVATRKFLKNIITAVIGRRKGYRIENNFVHGVGEPVSNPWLRNVASRPAKKFHSLKCDPTENGILTPAERPSHEYLEEDIAFKLASSDCDTIPLPITLYDLIATLKVYPSLVASNFVYTVNCERIWARICHPSWDD</sequence>
<keyword evidence="2" id="KW-1185">Reference proteome</keyword>
<dbReference type="Proteomes" id="UP001558652">
    <property type="component" value="Unassembled WGS sequence"/>
</dbReference>
<dbReference type="AlphaFoldDB" id="A0ABD0Z630"/>
<evidence type="ECO:0000313" key="1">
    <source>
        <dbReference type="EMBL" id="KAL1131543.1"/>
    </source>
</evidence>
<name>A0ABD0Z630_9HEMI</name>
<organism evidence="1 2">
    <name type="scientific">Ranatra chinensis</name>
    <dbReference type="NCBI Taxonomy" id="642074"/>
    <lineage>
        <taxon>Eukaryota</taxon>
        <taxon>Metazoa</taxon>
        <taxon>Ecdysozoa</taxon>
        <taxon>Arthropoda</taxon>
        <taxon>Hexapoda</taxon>
        <taxon>Insecta</taxon>
        <taxon>Pterygota</taxon>
        <taxon>Neoptera</taxon>
        <taxon>Paraneoptera</taxon>
        <taxon>Hemiptera</taxon>
        <taxon>Heteroptera</taxon>
        <taxon>Panheteroptera</taxon>
        <taxon>Nepomorpha</taxon>
        <taxon>Nepidae</taxon>
        <taxon>Ranatrinae</taxon>
        <taxon>Ranatra</taxon>
    </lineage>
</organism>
<proteinExistence type="predicted"/>
<accession>A0ABD0Z630</accession>
<dbReference type="EMBL" id="JBFDAA010000006">
    <property type="protein sequence ID" value="KAL1131543.1"/>
    <property type="molecule type" value="Genomic_DNA"/>
</dbReference>
<dbReference type="CDD" id="cd22934">
    <property type="entry name" value="HFD_TADA1"/>
    <property type="match status" value="1"/>
</dbReference>
<gene>
    <name evidence="1" type="ORF">AAG570_011160</name>
</gene>
<comment type="caution">
    <text evidence="1">The sequence shown here is derived from an EMBL/GenBank/DDBJ whole genome shotgun (WGS) entry which is preliminary data.</text>
</comment>
<protein>
    <submittedName>
        <fullName evidence="1">Uncharacterized protein</fullName>
    </submittedName>
</protein>
<evidence type="ECO:0000313" key="2">
    <source>
        <dbReference type="Proteomes" id="UP001558652"/>
    </source>
</evidence>